<dbReference type="RefSeq" id="WP_123062667.1">
    <property type="nucleotide sequence ID" value="NZ_RIAS01000001.1"/>
</dbReference>
<dbReference type="Proteomes" id="UP000323664">
    <property type="component" value="Unassembled WGS sequence"/>
</dbReference>
<accession>A0A5M9WMQ7</accession>
<dbReference type="OrthoDB" id="286404at2"/>
<comment type="caution">
    <text evidence="1">The sequence shown here is derived from an EMBL/GenBank/DDBJ whole genome shotgun (WGS) entry which is preliminary data.</text>
</comment>
<organism evidence="1 2">
    <name type="scientific">Paenibacillus amylolyticus</name>
    <dbReference type="NCBI Taxonomy" id="1451"/>
    <lineage>
        <taxon>Bacteria</taxon>
        <taxon>Bacillati</taxon>
        <taxon>Bacillota</taxon>
        <taxon>Bacilli</taxon>
        <taxon>Bacillales</taxon>
        <taxon>Paenibacillaceae</taxon>
        <taxon>Paenibacillus</taxon>
    </lineage>
</organism>
<dbReference type="EMBL" id="RIAS01000001">
    <property type="protein sequence ID" value="KAA8782809.1"/>
    <property type="molecule type" value="Genomic_DNA"/>
</dbReference>
<dbReference type="PANTHER" id="PTHR43975">
    <property type="entry name" value="ZGC:101858"/>
    <property type="match status" value="1"/>
</dbReference>
<evidence type="ECO:0000313" key="1">
    <source>
        <dbReference type="EMBL" id="KAA8782809.1"/>
    </source>
</evidence>
<evidence type="ECO:0000313" key="2">
    <source>
        <dbReference type="Proteomes" id="UP000323664"/>
    </source>
</evidence>
<dbReference type="PRINTS" id="PR00081">
    <property type="entry name" value="GDHRDH"/>
</dbReference>
<dbReference type="InterPro" id="IPR002347">
    <property type="entry name" value="SDR_fam"/>
</dbReference>
<dbReference type="InterPro" id="IPR036291">
    <property type="entry name" value="NAD(P)-bd_dom_sf"/>
</dbReference>
<dbReference type="SUPFAM" id="SSF51735">
    <property type="entry name" value="NAD(P)-binding Rossmann-fold domains"/>
    <property type="match status" value="1"/>
</dbReference>
<name>A0A5M9WMQ7_PAEAM</name>
<protein>
    <submittedName>
        <fullName evidence="1">SDR family NAD(P)-dependent oxidoreductase</fullName>
    </submittedName>
</protein>
<dbReference type="Pfam" id="PF00106">
    <property type="entry name" value="adh_short"/>
    <property type="match status" value="1"/>
</dbReference>
<dbReference type="PANTHER" id="PTHR43975:SF2">
    <property type="entry name" value="EG:BACR7A4.14 PROTEIN-RELATED"/>
    <property type="match status" value="1"/>
</dbReference>
<sequence>MTTIAGQMLANKVVMITGAGRGIGAEAARLFVQQGASVMLVARTESELRKVRNEIVTSGGDAAYFTAELSDAGNVEEAVKATVERYGRLDAAFNNAGIGVTYG</sequence>
<proteinExistence type="predicted"/>
<dbReference type="AlphaFoldDB" id="A0A5M9WMQ7"/>
<gene>
    <name evidence="1" type="ORF">EC604_02985</name>
</gene>
<reference evidence="1 2" key="1">
    <citation type="journal article" date="2019" name="J. Ind. Microbiol. Biotechnol.">
        <title>Paenibacillus amylolyticus 27C64 has a diverse set of carbohydrate-active enzymes and complete pectin deconstruction system.</title>
        <authorList>
            <person name="Keggi C."/>
            <person name="Doran-Peterson J."/>
        </authorList>
    </citation>
    <scope>NUCLEOTIDE SEQUENCE [LARGE SCALE GENOMIC DNA]</scope>
    <source>
        <strain evidence="1 2">27C64</strain>
    </source>
</reference>
<dbReference type="Gene3D" id="3.40.50.720">
    <property type="entry name" value="NAD(P)-binding Rossmann-like Domain"/>
    <property type="match status" value="1"/>
</dbReference>